<dbReference type="InterPro" id="IPR007055">
    <property type="entry name" value="BON_dom"/>
</dbReference>
<gene>
    <name evidence="5" type="ORF">GPZ80_01525</name>
</gene>
<dbReference type="Pfam" id="PF04972">
    <property type="entry name" value="BON"/>
    <property type="match status" value="1"/>
</dbReference>
<dbReference type="CDD" id="cd04586">
    <property type="entry name" value="CBS_pair_BON_assoc"/>
    <property type="match status" value="1"/>
</dbReference>
<dbReference type="EMBL" id="JABVED010000001">
    <property type="protein sequence ID" value="MBC6445850.1"/>
    <property type="molecule type" value="Genomic_DNA"/>
</dbReference>
<dbReference type="InterPro" id="IPR017080">
    <property type="entry name" value="UCP036990_CBS_BON"/>
</dbReference>
<accession>A0ABR7KZI5</accession>
<reference evidence="5 6" key="1">
    <citation type="submission" date="2020-06" db="EMBL/GenBank/DDBJ databases">
        <title>Actinokineospora xiongansis sp. nov., isolated from soil of Baiyangdian.</title>
        <authorList>
            <person name="Zhang X."/>
        </authorList>
    </citation>
    <scope>NUCLEOTIDE SEQUENCE [LARGE SCALE GENOMIC DNA]</scope>
    <source>
        <strain evidence="5 6">HBU206404</strain>
    </source>
</reference>
<evidence type="ECO:0000256" key="1">
    <source>
        <dbReference type="ARBA" id="ARBA00023122"/>
    </source>
</evidence>
<keyword evidence="6" id="KW-1185">Reference proteome</keyword>
<sequence>MPELKVAAVMAKKVVAVDPGTPVKDVILTLARNAISAVPVLDEQLRPLGVVSEADALAKREYHAGTDDPPPWYARRGRKARWLKAKGSTAADIMTSPAVTVGEDEPVTVAARLLAEKKLRRLFVVDKTGRVVGVLARRDVLGTFLRDDDDIRADIERQVLARGMWLIPGTVTVKVHDGVATLYGTLEHRSTAEVARALTGAVSGVVGVRSNLRYEIDDAVSTGL</sequence>
<comment type="caution">
    <text evidence="5">The sequence shown here is derived from an EMBL/GenBank/DDBJ whole genome shotgun (WGS) entry which is preliminary data.</text>
</comment>
<dbReference type="SMART" id="SM00116">
    <property type="entry name" value="CBS"/>
    <property type="match status" value="2"/>
</dbReference>
<feature type="domain" description="CBS" evidence="4">
    <location>
        <begin position="10"/>
        <end position="66"/>
    </location>
</feature>
<dbReference type="Gene3D" id="3.10.580.10">
    <property type="entry name" value="CBS-domain"/>
    <property type="match status" value="1"/>
</dbReference>
<feature type="domain" description="CBS" evidence="4">
    <location>
        <begin position="94"/>
        <end position="151"/>
    </location>
</feature>
<evidence type="ECO:0000256" key="2">
    <source>
        <dbReference type="PROSITE-ProRule" id="PRU00703"/>
    </source>
</evidence>
<feature type="domain" description="BON" evidence="3">
    <location>
        <begin position="147"/>
        <end position="216"/>
    </location>
</feature>
<evidence type="ECO:0000259" key="4">
    <source>
        <dbReference type="PROSITE" id="PS51371"/>
    </source>
</evidence>
<dbReference type="PROSITE" id="PS51371">
    <property type="entry name" value="CBS"/>
    <property type="match status" value="2"/>
</dbReference>
<evidence type="ECO:0000259" key="3">
    <source>
        <dbReference type="PROSITE" id="PS50914"/>
    </source>
</evidence>
<dbReference type="InterPro" id="IPR000644">
    <property type="entry name" value="CBS_dom"/>
</dbReference>
<dbReference type="PROSITE" id="PS50914">
    <property type="entry name" value="BON"/>
    <property type="match status" value="1"/>
</dbReference>
<protein>
    <submittedName>
        <fullName evidence="5">CBS domain-containing protein</fullName>
    </submittedName>
</protein>
<name>A0ABR7KZI5_9PSEU</name>
<dbReference type="InterPro" id="IPR046342">
    <property type="entry name" value="CBS_dom_sf"/>
</dbReference>
<keyword evidence="1 2" id="KW-0129">CBS domain</keyword>
<dbReference type="InterPro" id="IPR051257">
    <property type="entry name" value="Diverse_CBS-Domain"/>
</dbReference>
<dbReference type="PANTHER" id="PTHR43080">
    <property type="entry name" value="CBS DOMAIN-CONTAINING PROTEIN CBSX3, MITOCHONDRIAL"/>
    <property type="match status" value="1"/>
</dbReference>
<evidence type="ECO:0000313" key="5">
    <source>
        <dbReference type="EMBL" id="MBC6445850.1"/>
    </source>
</evidence>
<dbReference type="Pfam" id="PF00571">
    <property type="entry name" value="CBS"/>
    <property type="match status" value="2"/>
</dbReference>
<dbReference type="Gene3D" id="3.30.1340.30">
    <property type="match status" value="1"/>
</dbReference>
<dbReference type="PIRSF" id="PIRSF036990">
    <property type="entry name" value="UCP036990_CBS_BON"/>
    <property type="match status" value="1"/>
</dbReference>
<organism evidence="5 6">
    <name type="scientific">Actinokineospora xionganensis</name>
    <dbReference type="NCBI Taxonomy" id="2684470"/>
    <lineage>
        <taxon>Bacteria</taxon>
        <taxon>Bacillati</taxon>
        <taxon>Actinomycetota</taxon>
        <taxon>Actinomycetes</taxon>
        <taxon>Pseudonocardiales</taxon>
        <taxon>Pseudonocardiaceae</taxon>
        <taxon>Actinokineospora</taxon>
    </lineage>
</organism>
<dbReference type="SUPFAM" id="SSF54631">
    <property type="entry name" value="CBS-domain pair"/>
    <property type="match status" value="1"/>
</dbReference>
<dbReference type="Proteomes" id="UP000734823">
    <property type="component" value="Unassembled WGS sequence"/>
</dbReference>
<evidence type="ECO:0000313" key="6">
    <source>
        <dbReference type="Proteomes" id="UP000734823"/>
    </source>
</evidence>
<proteinExistence type="predicted"/>
<dbReference type="RefSeq" id="WP_187217904.1">
    <property type="nucleotide sequence ID" value="NZ_JABVED010000001.1"/>
</dbReference>
<dbReference type="PANTHER" id="PTHR43080:SF29">
    <property type="entry name" value="OS02G0818000 PROTEIN"/>
    <property type="match status" value="1"/>
</dbReference>